<accession>A0AC11ENE3</accession>
<proteinExistence type="predicted"/>
<reference evidence="1" key="2">
    <citation type="submission" date="2025-08" db="UniProtKB">
        <authorList>
            <consortium name="Ensembl"/>
        </authorList>
    </citation>
    <scope>IDENTIFICATION</scope>
</reference>
<dbReference type="Ensembl" id="ENSOART00020065428.1">
    <property type="protein sequence ID" value="ENSOARP00020060804.1"/>
    <property type="gene ID" value="ENSOARG00020028227.1"/>
</dbReference>
<reference evidence="1" key="3">
    <citation type="submission" date="2025-09" db="UniProtKB">
        <authorList>
            <consortium name="Ensembl"/>
        </authorList>
    </citation>
    <scope>IDENTIFICATION</scope>
</reference>
<organism evidence="1">
    <name type="scientific">Ovis aries</name>
    <name type="common">Sheep</name>
    <dbReference type="NCBI Taxonomy" id="9940"/>
    <lineage>
        <taxon>Eukaryota</taxon>
        <taxon>Metazoa</taxon>
        <taxon>Chordata</taxon>
        <taxon>Craniata</taxon>
        <taxon>Vertebrata</taxon>
        <taxon>Euteleostomi</taxon>
        <taxon>Mammalia</taxon>
        <taxon>Eutheria</taxon>
        <taxon>Laurasiatheria</taxon>
        <taxon>Artiodactyla</taxon>
        <taxon>Ruminantia</taxon>
        <taxon>Pecora</taxon>
        <taxon>Bovidae</taxon>
        <taxon>Caprinae</taxon>
        <taxon>Ovis</taxon>
    </lineage>
</organism>
<name>A0AC11ENE3_SHEEP</name>
<evidence type="ECO:0000313" key="1">
    <source>
        <dbReference type="Ensembl" id="ENSOARP00020060804.1"/>
    </source>
</evidence>
<gene>
    <name evidence="1" type="primary">NRN1</name>
</gene>
<reference evidence="1" key="1">
    <citation type="submission" date="2020-11" db="EMBL/GenBank/DDBJ databases">
        <authorList>
            <person name="Davenport K.M."/>
            <person name="Bickhart D.M."/>
            <person name="Smith T.P.L."/>
            <person name="Murdoch B.M."/>
            <person name="Rosen B.D."/>
        </authorList>
    </citation>
    <scope>NUCLEOTIDE SEQUENCE [LARGE SCALE GENOMIC DNA]</scope>
    <source>
        <strain evidence="1">OAR_USU_Benz2616</strain>
    </source>
</reference>
<protein>
    <submittedName>
        <fullName evidence="1">Uncharacterized protein</fullName>
    </submittedName>
</protein>
<sequence>MKVVGAGLGAEPGRIERPRKARAPEEASREDRELGPSKASAAGSTLAPGPAPGGGGLAPPPEGRGVQGRGKAWGYWEDFHSCTVTALTDCQEGAKDMWDKLRKESKNLNIQGSLFELCGGGNGAAGPLLPALPVLLVSLLAALAAWLSF</sequence>